<organism evidence="2 3">
    <name type="scientific">Trichostrongylus colubriformis</name>
    <name type="common">Black scour worm</name>
    <dbReference type="NCBI Taxonomy" id="6319"/>
    <lineage>
        <taxon>Eukaryota</taxon>
        <taxon>Metazoa</taxon>
        <taxon>Ecdysozoa</taxon>
        <taxon>Nematoda</taxon>
        <taxon>Chromadorea</taxon>
        <taxon>Rhabditida</taxon>
        <taxon>Rhabditina</taxon>
        <taxon>Rhabditomorpha</taxon>
        <taxon>Strongyloidea</taxon>
        <taxon>Trichostrongylidae</taxon>
        <taxon>Trichostrongylus</taxon>
    </lineage>
</organism>
<dbReference type="EMBL" id="WIXE01020129">
    <property type="protein sequence ID" value="KAK5969467.1"/>
    <property type="molecule type" value="Genomic_DNA"/>
</dbReference>
<comment type="caution">
    <text evidence="2">The sequence shown here is derived from an EMBL/GenBank/DDBJ whole genome shotgun (WGS) entry which is preliminary data.</text>
</comment>
<feature type="compositionally biased region" description="Basic and acidic residues" evidence="1">
    <location>
        <begin position="72"/>
        <end position="91"/>
    </location>
</feature>
<evidence type="ECO:0000256" key="1">
    <source>
        <dbReference type="SAM" id="MobiDB-lite"/>
    </source>
</evidence>
<reference evidence="2 3" key="1">
    <citation type="submission" date="2019-10" db="EMBL/GenBank/DDBJ databases">
        <title>Assembly and Annotation for the nematode Trichostrongylus colubriformis.</title>
        <authorList>
            <person name="Martin J."/>
        </authorList>
    </citation>
    <scope>NUCLEOTIDE SEQUENCE [LARGE SCALE GENOMIC DNA]</scope>
    <source>
        <strain evidence="2">G859</strain>
        <tissue evidence="2">Whole worm</tissue>
    </source>
</reference>
<name>A0AAN8IHF0_TRICO</name>
<proteinExistence type="predicted"/>
<evidence type="ECO:0000313" key="2">
    <source>
        <dbReference type="EMBL" id="KAK5969467.1"/>
    </source>
</evidence>
<accession>A0AAN8IHF0</accession>
<protein>
    <submittedName>
        <fullName evidence="2">Uncharacterized protein</fullName>
    </submittedName>
</protein>
<gene>
    <name evidence="2" type="ORF">GCK32_006101</name>
</gene>
<feature type="region of interest" description="Disordered" evidence="1">
    <location>
        <begin position="68"/>
        <end position="91"/>
    </location>
</feature>
<dbReference type="Proteomes" id="UP001331761">
    <property type="component" value="Unassembled WGS sequence"/>
</dbReference>
<keyword evidence="3" id="KW-1185">Reference proteome</keyword>
<dbReference type="AlphaFoldDB" id="A0AAN8IHF0"/>
<evidence type="ECO:0000313" key="3">
    <source>
        <dbReference type="Proteomes" id="UP001331761"/>
    </source>
</evidence>
<sequence>MEAEILALAREKSEMRRRMELETREATRQFNETNEAYLTEYKLNMALRQQCDRLGVGIFGGHLPNLSTNRQMEGHAAEEQRAGPSAEMDRA</sequence>